<comment type="similarity">
    <text evidence="2">Belongs to the nucleoporin GLFG family.</text>
</comment>
<evidence type="ECO:0000313" key="12">
    <source>
        <dbReference type="EMBL" id="TPX47451.1"/>
    </source>
</evidence>
<feature type="region of interest" description="Disordered" evidence="10">
    <location>
        <begin position="1710"/>
        <end position="1738"/>
    </location>
</feature>
<dbReference type="InterPro" id="IPR007230">
    <property type="entry name" value="Nup98_auto-Pept-S59_dom"/>
</dbReference>
<keyword evidence="9" id="KW-0539">Nucleus</keyword>
<keyword evidence="14" id="KW-1185">Reference proteome</keyword>
<dbReference type="EMBL" id="QEAM01000077">
    <property type="protein sequence ID" value="TPX47451.1"/>
    <property type="molecule type" value="Genomic_DNA"/>
</dbReference>
<dbReference type="GO" id="GO:0000973">
    <property type="term" value="P:post-transcriptional tethering of RNA polymerase II gene DNA at nuclear periphery"/>
    <property type="evidence" value="ECO:0007669"/>
    <property type="project" value="TreeGrafter"/>
</dbReference>
<dbReference type="InterPro" id="IPR021967">
    <property type="entry name" value="Nup98_C"/>
</dbReference>
<evidence type="ECO:0000256" key="2">
    <source>
        <dbReference type="ARBA" id="ARBA00008926"/>
    </source>
</evidence>
<feature type="region of interest" description="Disordered" evidence="10">
    <location>
        <begin position="1"/>
        <end position="98"/>
    </location>
</feature>
<feature type="compositionally biased region" description="Low complexity" evidence="10">
    <location>
        <begin position="293"/>
        <end position="302"/>
    </location>
</feature>
<keyword evidence="3" id="KW-0813">Transport</keyword>
<feature type="compositionally biased region" description="Polar residues" evidence="10">
    <location>
        <begin position="332"/>
        <end position="341"/>
    </location>
</feature>
<dbReference type="STRING" id="286115.A0A507D7R2"/>
<dbReference type="GO" id="GO:0051028">
    <property type="term" value="P:mRNA transport"/>
    <property type="evidence" value="ECO:0007669"/>
    <property type="project" value="UniProtKB-KW"/>
</dbReference>
<keyword evidence="7" id="KW-0811">Translocation</keyword>
<feature type="compositionally biased region" description="Polar residues" evidence="10">
    <location>
        <begin position="308"/>
        <end position="324"/>
    </location>
</feature>
<dbReference type="Gene3D" id="1.25.40.690">
    <property type="match status" value="1"/>
</dbReference>
<keyword evidence="5" id="KW-0509">mRNA transport</keyword>
<dbReference type="GO" id="GO:0034398">
    <property type="term" value="P:telomere tethering at nuclear periphery"/>
    <property type="evidence" value="ECO:0007669"/>
    <property type="project" value="TreeGrafter"/>
</dbReference>
<feature type="compositionally biased region" description="Polar residues" evidence="10">
    <location>
        <begin position="167"/>
        <end position="182"/>
    </location>
</feature>
<dbReference type="Proteomes" id="UP000320475">
    <property type="component" value="Unassembled WGS sequence"/>
</dbReference>
<feature type="compositionally biased region" description="Acidic residues" evidence="10">
    <location>
        <begin position="1068"/>
        <end position="1087"/>
    </location>
</feature>
<evidence type="ECO:0000256" key="7">
    <source>
        <dbReference type="ARBA" id="ARBA00023010"/>
    </source>
</evidence>
<feature type="compositionally biased region" description="Polar residues" evidence="10">
    <location>
        <begin position="829"/>
        <end position="855"/>
    </location>
</feature>
<dbReference type="GO" id="GO:0003723">
    <property type="term" value="F:RNA binding"/>
    <property type="evidence" value="ECO:0007669"/>
    <property type="project" value="TreeGrafter"/>
</dbReference>
<dbReference type="Proteomes" id="UP000317494">
    <property type="component" value="Unassembled WGS sequence"/>
</dbReference>
<feature type="compositionally biased region" description="Acidic residues" evidence="10">
    <location>
        <begin position="1034"/>
        <end position="1049"/>
    </location>
</feature>
<dbReference type="PANTHER" id="PTHR23198:SF6">
    <property type="entry name" value="NUCLEAR PORE COMPLEX PROTEIN NUP98-NUP96"/>
    <property type="match status" value="1"/>
</dbReference>
<feature type="compositionally biased region" description="Low complexity" evidence="10">
    <location>
        <begin position="36"/>
        <end position="93"/>
    </location>
</feature>
<keyword evidence="6" id="KW-0653">Protein transport</keyword>
<name>A0A507D7R2_9FUNG</name>
<gene>
    <name evidence="12" type="ORF">SeLEV6574_g02662</name>
    <name evidence="13" type="ORF">SeMB42_g02447</name>
</gene>
<dbReference type="InterPro" id="IPR037665">
    <property type="entry name" value="Nucleoporin_S59-like"/>
</dbReference>
<reference evidence="14 15" key="1">
    <citation type="journal article" date="2019" name="Sci. Rep.">
        <title>Comparative genomics of chytrid fungi reveal insights into the obligate biotrophic and pathogenic lifestyle of Synchytrium endobioticum.</title>
        <authorList>
            <person name="van de Vossenberg B.T.L.H."/>
            <person name="Warris S."/>
            <person name="Nguyen H.D.T."/>
            <person name="van Gent-Pelzer M.P.E."/>
            <person name="Joly D.L."/>
            <person name="van de Geest H.C."/>
            <person name="Bonants P.J.M."/>
            <person name="Smith D.S."/>
            <person name="Levesque C.A."/>
            <person name="van der Lee T.A.J."/>
        </authorList>
    </citation>
    <scope>NUCLEOTIDE SEQUENCE [LARGE SCALE GENOMIC DNA]</scope>
    <source>
        <strain evidence="12 15">LEV6574</strain>
        <strain evidence="13 14">MB42</strain>
    </source>
</reference>
<dbReference type="GO" id="GO:0008139">
    <property type="term" value="F:nuclear localization sequence binding"/>
    <property type="evidence" value="ECO:0007669"/>
    <property type="project" value="TreeGrafter"/>
</dbReference>
<dbReference type="GO" id="GO:0006606">
    <property type="term" value="P:protein import into nucleus"/>
    <property type="evidence" value="ECO:0007669"/>
    <property type="project" value="TreeGrafter"/>
</dbReference>
<feature type="region of interest" description="Disordered" evidence="10">
    <location>
        <begin position="816"/>
        <end position="865"/>
    </location>
</feature>
<feature type="region of interest" description="Disordered" evidence="10">
    <location>
        <begin position="1016"/>
        <end position="1050"/>
    </location>
</feature>
<dbReference type="PANTHER" id="PTHR23198">
    <property type="entry name" value="NUCLEOPORIN"/>
    <property type="match status" value="1"/>
</dbReference>
<evidence type="ECO:0000313" key="15">
    <source>
        <dbReference type="Proteomes" id="UP000320475"/>
    </source>
</evidence>
<evidence type="ECO:0000259" key="11">
    <source>
        <dbReference type="PROSITE" id="PS51434"/>
    </source>
</evidence>
<feature type="compositionally biased region" description="Acidic residues" evidence="10">
    <location>
        <begin position="1017"/>
        <end position="1026"/>
    </location>
</feature>
<organism evidence="12 15">
    <name type="scientific">Synchytrium endobioticum</name>
    <dbReference type="NCBI Taxonomy" id="286115"/>
    <lineage>
        <taxon>Eukaryota</taxon>
        <taxon>Fungi</taxon>
        <taxon>Fungi incertae sedis</taxon>
        <taxon>Chytridiomycota</taxon>
        <taxon>Chytridiomycota incertae sedis</taxon>
        <taxon>Chytridiomycetes</taxon>
        <taxon>Synchytriales</taxon>
        <taxon>Synchytriaceae</taxon>
        <taxon>Synchytrium</taxon>
    </lineage>
</organism>
<dbReference type="Pfam" id="PF12110">
    <property type="entry name" value="Nup96"/>
    <property type="match status" value="1"/>
</dbReference>
<proteinExistence type="inferred from homology"/>
<feature type="region of interest" description="Disordered" evidence="10">
    <location>
        <begin position="1068"/>
        <end position="1091"/>
    </location>
</feature>
<dbReference type="InterPro" id="IPR036903">
    <property type="entry name" value="Nup98_auto-Pept-S59_dom_sf"/>
</dbReference>
<feature type="region of interest" description="Disordered" evidence="10">
    <location>
        <begin position="293"/>
        <end position="341"/>
    </location>
</feature>
<dbReference type="OrthoDB" id="3797628at2759"/>
<dbReference type="VEuPathDB" id="FungiDB:SeMB42_g02447"/>
<protein>
    <recommendedName>
        <fullName evidence="11">Peptidase S59 domain-containing protein</fullName>
    </recommendedName>
</protein>
<comment type="caution">
    <text evidence="12">The sequence shown here is derived from an EMBL/GenBank/DDBJ whole genome shotgun (WGS) entry which is preliminary data.</text>
</comment>
<keyword evidence="4" id="KW-0068">Autocatalytic cleavage</keyword>
<evidence type="ECO:0000256" key="9">
    <source>
        <dbReference type="ARBA" id="ARBA00023242"/>
    </source>
</evidence>
<sequence>MFGGGAFGGGTFGQPAQNTQPTTLFGQPQPQPQLPQNPQQPAFGFGGTTPAFGTSAAPSPFGAPAAPPAFGAPSQQPAGFGAFGQQQRPAFGATGSTSIFGATSQAPAASTGFGAFGQSSTFPQQPTTTTNVFGAKPQTNSIFGAATGSAPSTFGAPANTGLGVFGQPSTSTAFGTPASQPPSIFGTAPTSQQQQQQQQQPAAAPINQGTGQPPFTPTHDRDSTTPSAPMNIFQTITAMPAYRNHSIEELRFQDYQMGKKFGNQGGFGTTPAFGTATGSTGAFGAGTTPAFGTATSTAPSTGGLFGSTAPTQPSIFGATPQQPTGFGAFGQAPQQPVTSQPASMFAGTTNAFGTTPQAPTTGFGFGVAQQPATAAFGAFGAKPATTPAFGTAFGQAPATSQPAFGFGTATSQQPAFSAAPATGAFGSTSTAAFGTTPTNTGPGLFGQPKPATGGLFGQPATSTSGAFGANTGGLFGQQPAAGGLFGKPTAPTFGAPTSGALGFGATSAAPAAGMFGSAPAPTATGFGTPQSSLFGGASAAPAFGSAPAAAGAFGTGIFGQGTSTFGQQPRPAVSPFGGLSQAPSSTFPSFGGVQPFGQPAPGSQPFSLGAPAPSGFGMSTLGGGLGTAFGGSSQPFGASILTSTVQQPPQPLYATQDMPPWGDNPVFDKSKEEVQRSTRAGGMTILPPPGETPQKPALLPYFKVTPRVPVPTRLRPYTPAATRILWSPPGSSIFDGTVKDDIILGLDRRYTPRKNLKKLVVTPCSAGSEAISTPKLTDTIKKKASVTFDEKLERAASERGAGRLFVNVLADDAAETPQVRGNKGKAPATTPQSGSAATPGSDTSSTPASNTSQTPEKPLPNANDYLLSPSVPSLLAMTDAQLQSVKDFTITHPQYGSITFLAPVDLLSASPNGTREGIRRIPGNIVQIRYKVVIVYPDESIKPEVGRGLNVPARVELFNCWPVDKHTKKAIKDENSPQWLKHMKKLANMPNTQFVGFDNGQGIWRFRVEHFSRYGLDDDDDTEDDGATNASATEVEDNEMSGEEYEESIEQFQDSVERYDHVDGFEQDVEEDASEQDASEQEEEEAEEKAAAEKLEDYYDAIVNKYQRLGTIAGIPLRKSIVYRKDHLIADAGLSMGRSFRAGWGPGGRMVILSGNLAPGSSPDRSGLLSFVTITKVKLFGDESECVLAVERTRHVKTLSTMLDCTEMIPTIPGTIPFEQLDTDEQVDTDMLYDDDIVSLATSTPTPRAQVDENLTFESLYDACMASLLHLPSPSEADKRSPAGTTSLLKDEMKVWKLASALWDDIGVEKTSPSGIELTGEQVKVIEDGIKKERVSAWLKQAIKDSEINLVNSTEGPRAIFDFLTSRNIAKAVEICLVGRNFRLASILAQIGGAGARVLVSSSPTNNTILPPSSGHKAPGRGGTDDGVRRRVMEQLELMTQHIDKVDKDLVDIWILVSGEMDEWTGSFYSKCKTWRTTFGLFLWYANGGWSRVEEAVVSYELAMQSAASSRLGQVLATPLPAYVERGFNISKIESQGEESLAWRLLKLDANAEMTLDEVLSPYGIAPRPLDVRMAFMLSVVLMYAKAIRDARKDQSTAMEYPRFSFSDSIFLEVDSYSTMDLDTNAVAPRGVSSKFDDIVFLLSFALESLGLWPWAIYVACFASYREAREGRIRQLLEEYYPAHDVTGSCWNDVKKGVVAGAAGASADQNGVGMDVDTSESPAGGLTSSREDDDEANGEGAETWSFLVDKLKVPSTWIHEAKALRARYEGEKLREAIYLIDANHYSTAHRLIIVDIAPDFMLEGDFVRLRALLSRIPIHAAEYWMRGGGLILSYLDALDTLPALVERALSCTKSLMTINGNSSGDSPNGNARNKEHLIVSQRRARQELDEWIPRVTEMLNEFKNLNGAANGLLGGGLAWMDSIVVGCNSNGTSGGGRKGAWNQNEMVVNGRLCVAQMTSKIVDWAEKMQIITNKKILTAQVLTGLPLSEDQRLLHIQSVSSDWYNDKLRNDSF</sequence>
<dbReference type="PROSITE" id="PS51434">
    <property type="entry name" value="NUP_C"/>
    <property type="match status" value="1"/>
</dbReference>
<dbReference type="FunFam" id="1.10.10.2360:FF:000001">
    <property type="entry name" value="Nuclear pore complex protein Nup98-Nup96"/>
    <property type="match status" value="1"/>
</dbReference>
<evidence type="ECO:0000256" key="1">
    <source>
        <dbReference type="ARBA" id="ARBA00004567"/>
    </source>
</evidence>
<evidence type="ECO:0000256" key="5">
    <source>
        <dbReference type="ARBA" id="ARBA00022816"/>
    </source>
</evidence>
<keyword evidence="8" id="KW-0906">Nuclear pore complex</keyword>
<dbReference type="EMBL" id="QEAN01000075">
    <property type="protein sequence ID" value="TPX49884.1"/>
    <property type="molecule type" value="Genomic_DNA"/>
</dbReference>
<dbReference type="GO" id="GO:0017056">
    <property type="term" value="F:structural constituent of nuclear pore"/>
    <property type="evidence" value="ECO:0007669"/>
    <property type="project" value="InterPro"/>
</dbReference>
<evidence type="ECO:0000313" key="14">
    <source>
        <dbReference type="Proteomes" id="UP000317494"/>
    </source>
</evidence>
<dbReference type="Gene3D" id="3.30.1610.10">
    <property type="entry name" value="Peptidase S59, nucleoporin"/>
    <property type="match status" value="1"/>
</dbReference>
<evidence type="ECO:0000256" key="4">
    <source>
        <dbReference type="ARBA" id="ARBA00022813"/>
    </source>
</evidence>
<dbReference type="GO" id="GO:0044614">
    <property type="term" value="C:nuclear pore cytoplasmic filaments"/>
    <property type="evidence" value="ECO:0007669"/>
    <property type="project" value="TreeGrafter"/>
</dbReference>
<dbReference type="Gene3D" id="1.10.10.2360">
    <property type="match status" value="1"/>
</dbReference>
<evidence type="ECO:0000256" key="6">
    <source>
        <dbReference type="ARBA" id="ARBA00022927"/>
    </source>
</evidence>
<evidence type="ECO:0000313" key="13">
    <source>
        <dbReference type="EMBL" id="TPX49884.1"/>
    </source>
</evidence>
<dbReference type="GO" id="GO:0006405">
    <property type="term" value="P:RNA export from nucleus"/>
    <property type="evidence" value="ECO:0007669"/>
    <property type="project" value="TreeGrafter"/>
</dbReference>
<evidence type="ECO:0000256" key="10">
    <source>
        <dbReference type="SAM" id="MobiDB-lite"/>
    </source>
</evidence>
<feature type="region of interest" description="Disordered" evidence="10">
    <location>
        <begin position="576"/>
        <end position="611"/>
    </location>
</feature>
<accession>A0A507D7R2</accession>
<feature type="region of interest" description="Disordered" evidence="10">
    <location>
        <begin position="167"/>
        <end position="228"/>
    </location>
</feature>
<evidence type="ECO:0000256" key="3">
    <source>
        <dbReference type="ARBA" id="ARBA00022448"/>
    </source>
</evidence>
<dbReference type="Pfam" id="PF04096">
    <property type="entry name" value="Nucleoporin2"/>
    <property type="match status" value="1"/>
</dbReference>
<comment type="subcellular location">
    <subcellularLocation>
        <location evidence="1">Nucleus</location>
        <location evidence="1">Nuclear pore complex</location>
    </subcellularLocation>
</comment>
<feature type="compositionally biased region" description="Gly residues" evidence="10">
    <location>
        <begin position="1"/>
        <end position="12"/>
    </location>
</feature>
<dbReference type="SUPFAM" id="SSF82215">
    <property type="entry name" value="C-terminal autoproteolytic domain of nucleoporin nup98"/>
    <property type="match status" value="1"/>
</dbReference>
<evidence type="ECO:0000256" key="8">
    <source>
        <dbReference type="ARBA" id="ARBA00023132"/>
    </source>
</evidence>
<feature type="domain" description="Peptidase S59" evidence="11">
    <location>
        <begin position="862"/>
        <end position="1011"/>
    </location>
</feature>
<feature type="compositionally biased region" description="Polar residues" evidence="10">
    <location>
        <begin position="14"/>
        <end position="26"/>
    </location>
</feature>